<dbReference type="GO" id="GO:0005886">
    <property type="term" value="C:plasma membrane"/>
    <property type="evidence" value="ECO:0007669"/>
    <property type="project" value="UniProtKB-SubCell"/>
</dbReference>
<dbReference type="EMBL" id="CP060712">
    <property type="protein sequence ID" value="QNN50062.1"/>
    <property type="molecule type" value="Genomic_DNA"/>
</dbReference>
<dbReference type="GO" id="GO:0016887">
    <property type="term" value="F:ATP hydrolysis activity"/>
    <property type="evidence" value="ECO:0007669"/>
    <property type="project" value="InterPro"/>
</dbReference>
<evidence type="ECO:0000256" key="6">
    <source>
        <dbReference type="ARBA" id="ARBA00023251"/>
    </source>
</evidence>
<organism evidence="8 9">
    <name type="scientific">Phycicoccus endophyticus</name>
    <dbReference type="NCBI Taxonomy" id="1690220"/>
    <lineage>
        <taxon>Bacteria</taxon>
        <taxon>Bacillati</taxon>
        <taxon>Actinomycetota</taxon>
        <taxon>Actinomycetes</taxon>
        <taxon>Micrococcales</taxon>
        <taxon>Intrasporangiaceae</taxon>
        <taxon>Phycicoccus</taxon>
    </lineage>
</organism>
<feature type="domain" description="ABC transporter" evidence="7">
    <location>
        <begin position="4"/>
        <end position="236"/>
    </location>
</feature>
<accession>A0A7G9R387</accession>
<dbReference type="PROSITE" id="PS50893">
    <property type="entry name" value="ABC_TRANSPORTER_2"/>
    <property type="match status" value="1"/>
</dbReference>
<evidence type="ECO:0000256" key="3">
    <source>
        <dbReference type="ARBA" id="ARBA00022448"/>
    </source>
</evidence>
<gene>
    <name evidence="8" type="ORF">H9L10_03025</name>
</gene>
<dbReference type="PANTHER" id="PTHR42711">
    <property type="entry name" value="ABC TRANSPORTER ATP-BINDING PROTEIN"/>
    <property type="match status" value="1"/>
</dbReference>
<dbReference type="Proteomes" id="UP000515976">
    <property type="component" value="Chromosome"/>
</dbReference>
<dbReference type="InterPro" id="IPR050763">
    <property type="entry name" value="ABC_transporter_ATP-binding"/>
</dbReference>
<protein>
    <submittedName>
        <fullName evidence="8">ABC transporter ATP-binding protein</fullName>
    </submittedName>
</protein>
<evidence type="ECO:0000256" key="4">
    <source>
        <dbReference type="ARBA" id="ARBA00022741"/>
    </source>
</evidence>
<dbReference type="SMART" id="SM00382">
    <property type="entry name" value="AAA"/>
    <property type="match status" value="1"/>
</dbReference>
<proteinExistence type="inferred from homology"/>
<reference evidence="8 9" key="1">
    <citation type="submission" date="2020-08" db="EMBL/GenBank/DDBJ databases">
        <title>Genome sequence of Phycicoccus endophyticus JCM 31784T.</title>
        <authorList>
            <person name="Hyun D.-W."/>
            <person name="Bae J.-W."/>
        </authorList>
    </citation>
    <scope>NUCLEOTIDE SEQUENCE [LARGE SCALE GENOMIC DNA]</scope>
    <source>
        <strain evidence="8 9">JCM 31784</strain>
    </source>
</reference>
<dbReference type="InterPro" id="IPR003439">
    <property type="entry name" value="ABC_transporter-like_ATP-bd"/>
</dbReference>
<dbReference type="SUPFAM" id="SSF52540">
    <property type="entry name" value="P-loop containing nucleoside triphosphate hydrolases"/>
    <property type="match status" value="1"/>
</dbReference>
<evidence type="ECO:0000259" key="7">
    <source>
        <dbReference type="PROSITE" id="PS50893"/>
    </source>
</evidence>
<evidence type="ECO:0000256" key="1">
    <source>
        <dbReference type="ARBA" id="ARBA00004202"/>
    </source>
</evidence>
<dbReference type="InterPro" id="IPR027417">
    <property type="entry name" value="P-loop_NTPase"/>
</dbReference>
<keyword evidence="4" id="KW-0547">Nucleotide-binding</keyword>
<dbReference type="KEGG" id="pei:H9L10_03025"/>
<keyword evidence="3" id="KW-0813">Transport</keyword>
<comment type="similarity">
    <text evidence="2">Belongs to the ABC transporter superfamily.</text>
</comment>
<dbReference type="Gene3D" id="3.40.50.300">
    <property type="entry name" value="P-loop containing nucleotide triphosphate hydrolases"/>
    <property type="match status" value="1"/>
</dbReference>
<dbReference type="PANTHER" id="PTHR42711:SF5">
    <property type="entry name" value="ABC TRANSPORTER ATP-BINDING PROTEIN NATA"/>
    <property type="match status" value="1"/>
</dbReference>
<comment type="subcellular location">
    <subcellularLocation>
        <location evidence="1">Cell membrane</location>
        <topology evidence="1">Peripheral membrane protein</topology>
    </subcellularLocation>
</comment>
<keyword evidence="9" id="KW-1185">Reference proteome</keyword>
<evidence type="ECO:0000256" key="5">
    <source>
        <dbReference type="ARBA" id="ARBA00022840"/>
    </source>
</evidence>
<dbReference type="GO" id="GO:0005524">
    <property type="term" value="F:ATP binding"/>
    <property type="evidence" value="ECO:0007669"/>
    <property type="project" value="UniProtKB-KW"/>
</dbReference>
<dbReference type="AlphaFoldDB" id="A0A7G9R387"/>
<dbReference type="RefSeq" id="WP_166102085.1">
    <property type="nucleotide sequence ID" value="NZ_CP060712.1"/>
</dbReference>
<dbReference type="InterPro" id="IPR003593">
    <property type="entry name" value="AAA+_ATPase"/>
</dbReference>
<dbReference type="GO" id="GO:0046677">
    <property type="term" value="P:response to antibiotic"/>
    <property type="evidence" value="ECO:0007669"/>
    <property type="project" value="UniProtKB-KW"/>
</dbReference>
<evidence type="ECO:0000313" key="9">
    <source>
        <dbReference type="Proteomes" id="UP000515976"/>
    </source>
</evidence>
<dbReference type="Pfam" id="PF00005">
    <property type="entry name" value="ABC_tran"/>
    <property type="match status" value="1"/>
</dbReference>
<keyword evidence="5 8" id="KW-0067">ATP-binding</keyword>
<sequence>MPTLAVQRVTKTYAARSVRANDEVSLSVDGGTLLAVVGHNGAGKTTLLSQVIGVTRPDSGEITLDGASLVADPGLARRTASMMPQLHAPLTGVTPRQAVVAVARLRGASSRDARSAATRLFAALDIEEFADRAGEKLSGGVRRLASLAMTAVRAPTIVLVDEPTNDVDPVRRPMIWSVLRRLADDGRIVLVVTHNLHEVQQTMDRFVLMQRGRVLMDSTPATVAGALAPMTLTVHDARPGIEDSAPRCRDSVRRGADLELVVAPDQVVAVASWAVDLTRKALASSFALEPASLSRLYERVTRAG</sequence>
<keyword evidence="6" id="KW-0046">Antibiotic resistance</keyword>
<evidence type="ECO:0000313" key="8">
    <source>
        <dbReference type="EMBL" id="QNN50062.1"/>
    </source>
</evidence>
<name>A0A7G9R387_9MICO</name>
<evidence type="ECO:0000256" key="2">
    <source>
        <dbReference type="ARBA" id="ARBA00005417"/>
    </source>
</evidence>